<evidence type="ECO:0000259" key="2">
    <source>
        <dbReference type="SMART" id="SM00646"/>
    </source>
</evidence>
<dbReference type="GO" id="GO:0009253">
    <property type="term" value="P:peptidoglycan catabolic process"/>
    <property type="evidence" value="ECO:0007669"/>
    <property type="project" value="InterPro"/>
</dbReference>
<dbReference type="InterPro" id="IPR050695">
    <property type="entry name" value="N-acetylmuramoyl_amidase_3"/>
</dbReference>
<dbReference type="Proteomes" id="UP000224877">
    <property type="component" value="Segment"/>
</dbReference>
<feature type="domain" description="MurNAc-LAA" evidence="2">
    <location>
        <begin position="80"/>
        <end position="196"/>
    </location>
</feature>
<reference evidence="3 4" key="1">
    <citation type="submission" date="2016-07" db="EMBL/GenBank/DDBJ databases">
        <title>Characterization of three bacteriophages infecting bacteria isolated from shrimp culture pond water.</title>
        <authorList>
            <person name="Khoa H.V."/>
        </authorList>
    </citation>
    <scope>NUCLEOTIDE SEQUENCE [LARGE SCALE GENOMIC DNA]</scope>
</reference>
<dbReference type="SMART" id="SM00646">
    <property type="entry name" value="Ami_3"/>
    <property type="match status" value="1"/>
</dbReference>
<evidence type="ECO:0000256" key="1">
    <source>
        <dbReference type="ARBA" id="ARBA00022801"/>
    </source>
</evidence>
<dbReference type="PANTHER" id="PTHR30404:SF0">
    <property type="entry name" value="N-ACETYLMURAMOYL-L-ALANINE AMIDASE AMIC"/>
    <property type="match status" value="1"/>
</dbReference>
<dbReference type="Gene3D" id="3.40.630.40">
    <property type="entry name" value="Zn-dependent exopeptidases"/>
    <property type="match status" value="1"/>
</dbReference>
<accession>A0A1B4XWW6</accession>
<dbReference type="CDD" id="cd02696">
    <property type="entry name" value="MurNAc-LAA"/>
    <property type="match status" value="1"/>
</dbReference>
<proteinExistence type="predicted"/>
<dbReference type="Pfam" id="PF01520">
    <property type="entry name" value="Amidase_3"/>
    <property type="match status" value="1"/>
</dbReference>
<dbReference type="PANTHER" id="PTHR30404">
    <property type="entry name" value="N-ACETYLMURAMOYL-L-ALANINE AMIDASE"/>
    <property type="match status" value="1"/>
</dbReference>
<evidence type="ECO:0000313" key="3">
    <source>
        <dbReference type="EMBL" id="BAV39312.1"/>
    </source>
</evidence>
<keyword evidence="1" id="KW-0378">Hydrolase</keyword>
<evidence type="ECO:0000313" key="4">
    <source>
        <dbReference type="Proteomes" id="UP000224877"/>
    </source>
</evidence>
<sequence length="203" mass="23569">MKTNTYKIIIDCGHGGIKNNVYTTYPNKMHKFQNGEIAYEGVINRNIGKVLNEKLELNDFKTIFIVEPSDPTDLPLTERVKKANKIKNSLYISIHCNAFNTKARGFEVWTSKGETKSDKLAELVYKQVEKHMDLRMRKDTTDGDHDKESQFYVLKNTNMPAILLECLFFDNWDDYQLSKDECFIDKLCDCFVSGIIEFINTQK</sequence>
<keyword evidence="4" id="KW-1185">Reference proteome</keyword>
<dbReference type="InterPro" id="IPR002508">
    <property type="entry name" value="MurNAc-LAA_cat"/>
</dbReference>
<name>A0A1B4XWW6_9CAUD</name>
<dbReference type="SUPFAM" id="SSF53187">
    <property type="entry name" value="Zn-dependent exopeptidases"/>
    <property type="match status" value="1"/>
</dbReference>
<protein>
    <submittedName>
        <fullName evidence="3">N-acetylmuramoyl-L-alanine amidase</fullName>
    </submittedName>
</protein>
<gene>
    <name evidence="3" type="ORF">BPT24_187</name>
</gene>
<dbReference type="GO" id="GO:0008745">
    <property type="term" value="F:N-acetylmuramoyl-L-alanine amidase activity"/>
    <property type="evidence" value="ECO:0007669"/>
    <property type="project" value="InterPro"/>
</dbReference>
<dbReference type="EMBL" id="LC168164">
    <property type="protein sequence ID" value="BAV39312.1"/>
    <property type="molecule type" value="Genomic_DNA"/>
</dbReference>
<organism evidence="3 4">
    <name type="scientific">Tenacibaculum phage pT24</name>
    <dbReference type="NCBI Taxonomy" id="1880590"/>
    <lineage>
        <taxon>Viruses</taxon>
        <taxon>Duplodnaviria</taxon>
        <taxon>Heunggongvirae</taxon>
        <taxon>Uroviricota</taxon>
        <taxon>Caudoviricetes</taxon>
        <taxon>Kungbxnavirus</taxon>
        <taxon>Kungbxnavirus pT24</taxon>
    </lineage>
</organism>